<evidence type="ECO:0000313" key="2">
    <source>
        <dbReference type="EMBL" id="OTG19649.1"/>
    </source>
</evidence>
<reference evidence="1 3" key="1">
    <citation type="journal article" date="2017" name="Nature">
        <title>The sunflower genome provides insights into oil metabolism, flowering and Asterid evolution.</title>
        <authorList>
            <person name="Badouin H."/>
            <person name="Gouzy J."/>
            <person name="Grassa C.J."/>
            <person name="Murat F."/>
            <person name="Staton S.E."/>
            <person name="Cottret L."/>
            <person name="Lelandais-Briere C."/>
            <person name="Owens G.L."/>
            <person name="Carrere S."/>
            <person name="Mayjonade B."/>
            <person name="Legrand L."/>
            <person name="Gill N."/>
            <person name="Kane N.C."/>
            <person name="Bowers J.E."/>
            <person name="Hubner S."/>
            <person name="Bellec A."/>
            <person name="Berard A."/>
            <person name="Berges H."/>
            <person name="Blanchet N."/>
            <person name="Boniface M.C."/>
            <person name="Brunel D."/>
            <person name="Catrice O."/>
            <person name="Chaidir N."/>
            <person name="Claudel C."/>
            <person name="Donnadieu C."/>
            <person name="Faraut T."/>
            <person name="Fievet G."/>
            <person name="Helmstetter N."/>
            <person name="King M."/>
            <person name="Knapp S.J."/>
            <person name="Lai Z."/>
            <person name="Le Paslier M.C."/>
            <person name="Lippi Y."/>
            <person name="Lorenzon L."/>
            <person name="Mandel J.R."/>
            <person name="Marage G."/>
            <person name="Marchand G."/>
            <person name="Marquand E."/>
            <person name="Bret-Mestries E."/>
            <person name="Morien E."/>
            <person name="Nambeesan S."/>
            <person name="Nguyen T."/>
            <person name="Pegot-Espagnet P."/>
            <person name="Pouilly N."/>
            <person name="Raftis F."/>
            <person name="Sallet E."/>
            <person name="Schiex T."/>
            <person name="Thomas J."/>
            <person name="Vandecasteele C."/>
            <person name="Vares D."/>
            <person name="Vear F."/>
            <person name="Vautrin S."/>
            <person name="Crespi M."/>
            <person name="Mangin B."/>
            <person name="Burke J.M."/>
            <person name="Salse J."/>
            <person name="Munos S."/>
            <person name="Vincourt P."/>
            <person name="Rieseberg L.H."/>
            <person name="Langlade N.B."/>
        </authorList>
    </citation>
    <scope>NUCLEOTIDE SEQUENCE [LARGE SCALE GENOMIC DNA]</scope>
    <source>
        <strain evidence="3">cv. SF193</strain>
        <tissue evidence="1">Leaves</tissue>
    </source>
</reference>
<reference evidence="2" key="2">
    <citation type="submission" date="2017-02" db="EMBL/GenBank/DDBJ databases">
        <title>Sunflower complete genome.</title>
        <authorList>
            <person name="Langlade N."/>
            <person name="Munos S."/>
        </authorList>
    </citation>
    <scope>NUCLEOTIDE SEQUENCE [LARGE SCALE GENOMIC DNA]</scope>
    <source>
        <tissue evidence="2">Leaves</tissue>
    </source>
</reference>
<proteinExistence type="predicted"/>
<accession>A0A251U985</accession>
<dbReference type="Proteomes" id="UP000215914">
    <property type="component" value="Chromosome 8"/>
</dbReference>
<protein>
    <submittedName>
        <fullName evidence="2">Uncharacterized protein</fullName>
    </submittedName>
</protein>
<name>A0A251U985_HELAN</name>
<sequence length="68" mass="7470">MIRAFTFESCHTIPAFLQSPNLISKFKSTAPFPFHSLSDFGSGSALSLPCVHHKPVLHGYSRHLLSDG</sequence>
<keyword evidence="3" id="KW-1185">Reference proteome</keyword>
<dbReference type="AlphaFoldDB" id="A0A251U985"/>
<gene>
    <name evidence="2" type="ORF">HannXRQ_Chr08g0236441</name>
    <name evidence="1" type="ORF">HanXRQr2_Chr08g0353801</name>
</gene>
<dbReference type="EMBL" id="CM007897">
    <property type="protein sequence ID" value="OTG19649.1"/>
    <property type="molecule type" value="Genomic_DNA"/>
</dbReference>
<evidence type="ECO:0000313" key="1">
    <source>
        <dbReference type="EMBL" id="KAF5796621.1"/>
    </source>
</evidence>
<evidence type="ECO:0000313" key="3">
    <source>
        <dbReference type="Proteomes" id="UP000215914"/>
    </source>
</evidence>
<reference evidence="1" key="3">
    <citation type="submission" date="2020-06" db="EMBL/GenBank/DDBJ databases">
        <title>Helianthus annuus Genome sequencing and assembly Release 2.</title>
        <authorList>
            <person name="Gouzy J."/>
            <person name="Langlade N."/>
            <person name="Munos S."/>
        </authorList>
    </citation>
    <scope>NUCLEOTIDE SEQUENCE</scope>
    <source>
        <tissue evidence="1">Leaves</tissue>
    </source>
</reference>
<organism evidence="2 3">
    <name type="scientific">Helianthus annuus</name>
    <name type="common">Common sunflower</name>
    <dbReference type="NCBI Taxonomy" id="4232"/>
    <lineage>
        <taxon>Eukaryota</taxon>
        <taxon>Viridiplantae</taxon>
        <taxon>Streptophyta</taxon>
        <taxon>Embryophyta</taxon>
        <taxon>Tracheophyta</taxon>
        <taxon>Spermatophyta</taxon>
        <taxon>Magnoliopsida</taxon>
        <taxon>eudicotyledons</taxon>
        <taxon>Gunneridae</taxon>
        <taxon>Pentapetalae</taxon>
        <taxon>asterids</taxon>
        <taxon>campanulids</taxon>
        <taxon>Asterales</taxon>
        <taxon>Asteraceae</taxon>
        <taxon>Asteroideae</taxon>
        <taxon>Heliantheae alliance</taxon>
        <taxon>Heliantheae</taxon>
        <taxon>Helianthus</taxon>
    </lineage>
</organism>
<dbReference type="EMBL" id="MNCJ02000323">
    <property type="protein sequence ID" value="KAF5796621.1"/>
    <property type="molecule type" value="Genomic_DNA"/>
</dbReference>
<dbReference type="InParanoid" id="A0A251U985"/>
<dbReference type="Gramene" id="mRNA:HanXRQr2_Chr08g0353801">
    <property type="protein sequence ID" value="CDS:HanXRQr2_Chr08g0353801.1"/>
    <property type="gene ID" value="HanXRQr2_Chr08g0353801"/>
</dbReference>